<keyword evidence="2" id="KW-1185">Reference proteome</keyword>
<comment type="caution">
    <text evidence="1">The sequence shown here is derived from an EMBL/GenBank/DDBJ whole genome shotgun (WGS) entry which is preliminary data.</text>
</comment>
<gene>
    <name evidence="1" type="ORF">GCM10011395_19810</name>
</gene>
<organism evidence="1 2">
    <name type="scientific">Sphingomonas psychrolutea</name>
    <dbReference type="NCBI Taxonomy" id="1259676"/>
    <lineage>
        <taxon>Bacteria</taxon>
        <taxon>Pseudomonadati</taxon>
        <taxon>Pseudomonadota</taxon>
        <taxon>Alphaproteobacteria</taxon>
        <taxon>Sphingomonadales</taxon>
        <taxon>Sphingomonadaceae</taxon>
        <taxon>Sphingomonas</taxon>
    </lineage>
</organism>
<protein>
    <submittedName>
        <fullName evidence="1">Uncharacterized protein</fullName>
    </submittedName>
</protein>
<name>A0ABQ1GT21_9SPHN</name>
<sequence length="113" mass="12641">MLYAAKSALRDCYFLQIRKKPGVYMTQSDTAVLATVRPPQSGRRLERTLGENAYPLHVLQMPDLTALILATQRFAPDLIDRAAPWLGIVALAAFSAECWIMGTRWARRLGGLH</sequence>
<dbReference type="EMBL" id="BMDW01000010">
    <property type="protein sequence ID" value="GGA49513.1"/>
    <property type="molecule type" value="Genomic_DNA"/>
</dbReference>
<proteinExistence type="predicted"/>
<dbReference type="RefSeq" id="WP_188446981.1">
    <property type="nucleotide sequence ID" value="NZ_BMDW01000010.1"/>
</dbReference>
<dbReference type="Proteomes" id="UP000618591">
    <property type="component" value="Unassembled WGS sequence"/>
</dbReference>
<evidence type="ECO:0000313" key="2">
    <source>
        <dbReference type="Proteomes" id="UP000618591"/>
    </source>
</evidence>
<accession>A0ABQ1GT21</accession>
<evidence type="ECO:0000313" key="1">
    <source>
        <dbReference type="EMBL" id="GGA49513.1"/>
    </source>
</evidence>
<reference evidence="2" key="1">
    <citation type="journal article" date="2019" name="Int. J. Syst. Evol. Microbiol.">
        <title>The Global Catalogue of Microorganisms (GCM) 10K type strain sequencing project: providing services to taxonomists for standard genome sequencing and annotation.</title>
        <authorList>
            <consortium name="The Broad Institute Genomics Platform"/>
            <consortium name="The Broad Institute Genome Sequencing Center for Infectious Disease"/>
            <person name="Wu L."/>
            <person name="Ma J."/>
        </authorList>
    </citation>
    <scope>NUCLEOTIDE SEQUENCE [LARGE SCALE GENOMIC DNA]</scope>
    <source>
        <strain evidence="2">CGMCC 1.10106</strain>
    </source>
</reference>